<name>A0A174AY51_9CLOT</name>
<dbReference type="GeneID" id="83010435"/>
<evidence type="ECO:0000313" key="2">
    <source>
        <dbReference type="Proteomes" id="UP000095558"/>
    </source>
</evidence>
<sequence length="91" mass="10748">MEFTFDEKAKNALNELIENSSEEYVRIKVFYGCGRPAYDLYPDFKSDEDEEVIISGIKFVVNKKDVRACNKLEIKYDKEVFNKGFYIRDLD</sequence>
<accession>A0A174AY51</accession>
<protein>
    <submittedName>
        <fullName evidence="1">Iron-sulfur cluster assembly accessory protein</fullName>
    </submittedName>
</protein>
<dbReference type="Gene3D" id="2.60.300.12">
    <property type="entry name" value="HesB-like domain"/>
    <property type="match status" value="1"/>
</dbReference>
<gene>
    <name evidence="1" type="ORF">ERS852470_00380</name>
</gene>
<dbReference type="EMBL" id="CYZV01000003">
    <property type="protein sequence ID" value="CUN64164.1"/>
    <property type="molecule type" value="Genomic_DNA"/>
</dbReference>
<evidence type="ECO:0000313" key="1">
    <source>
        <dbReference type="EMBL" id="CUN64164.1"/>
    </source>
</evidence>
<dbReference type="SUPFAM" id="SSF89360">
    <property type="entry name" value="HesB-like domain"/>
    <property type="match status" value="1"/>
</dbReference>
<proteinExistence type="predicted"/>
<organism evidence="1 2">
    <name type="scientific">Clostridium disporicum</name>
    <dbReference type="NCBI Taxonomy" id="84024"/>
    <lineage>
        <taxon>Bacteria</taxon>
        <taxon>Bacillati</taxon>
        <taxon>Bacillota</taxon>
        <taxon>Clostridia</taxon>
        <taxon>Eubacteriales</taxon>
        <taxon>Clostridiaceae</taxon>
        <taxon>Clostridium</taxon>
    </lineage>
</organism>
<dbReference type="RefSeq" id="WP_042393876.1">
    <property type="nucleotide sequence ID" value="NZ_CYYT01000007.1"/>
</dbReference>
<dbReference type="Proteomes" id="UP000095558">
    <property type="component" value="Unassembled WGS sequence"/>
</dbReference>
<dbReference type="AlphaFoldDB" id="A0A174AY51"/>
<dbReference type="OrthoDB" id="1925299at2"/>
<reference evidence="1 2" key="1">
    <citation type="submission" date="2015-09" db="EMBL/GenBank/DDBJ databases">
        <authorList>
            <consortium name="Pathogen Informatics"/>
        </authorList>
    </citation>
    <scope>NUCLEOTIDE SEQUENCE [LARGE SCALE GENOMIC DNA]</scope>
    <source>
        <strain evidence="1 2">2789STDY5834855</strain>
    </source>
</reference>
<dbReference type="InterPro" id="IPR035903">
    <property type="entry name" value="HesB-like_dom_sf"/>
</dbReference>